<evidence type="ECO:0000313" key="2">
    <source>
        <dbReference type="EMBL" id="VVC94540.1"/>
    </source>
</evidence>
<dbReference type="Pfam" id="PF10545">
    <property type="entry name" value="MADF_DNA_bdg"/>
    <property type="match status" value="1"/>
</dbReference>
<name>A0A5E4QAT3_9NEOP</name>
<keyword evidence="3" id="KW-1185">Reference proteome</keyword>
<accession>A0A5E4QAT3</accession>
<dbReference type="InterPro" id="IPR006578">
    <property type="entry name" value="MADF-dom"/>
</dbReference>
<protein>
    <recommendedName>
        <fullName evidence="1">MADF domain-containing protein</fullName>
    </recommendedName>
</protein>
<sequence>MVRSKDGEGGIKSSHIVSEVQKRPCLFDSNDCNYGDRAEKIRCWEEVCESVVPSWSSLPETEKISAEKNVDPTPEEFWKHVSSIKKGDQSPMFPLLCEFIFRKTFKKVITISASVSEVFLVEVVSSGQVEGQPDNETSDEAGL</sequence>
<feature type="domain" description="MADF" evidence="1">
    <location>
        <begin position="17"/>
        <end position="51"/>
    </location>
</feature>
<proteinExistence type="predicted"/>
<evidence type="ECO:0000259" key="1">
    <source>
        <dbReference type="Pfam" id="PF10545"/>
    </source>
</evidence>
<dbReference type="Proteomes" id="UP000324832">
    <property type="component" value="Unassembled WGS sequence"/>
</dbReference>
<dbReference type="AlphaFoldDB" id="A0A5E4QAT3"/>
<gene>
    <name evidence="2" type="ORF">LSINAPIS_LOCUS6457</name>
</gene>
<evidence type="ECO:0000313" key="3">
    <source>
        <dbReference type="Proteomes" id="UP000324832"/>
    </source>
</evidence>
<organism evidence="2 3">
    <name type="scientific">Leptidea sinapis</name>
    <dbReference type="NCBI Taxonomy" id="189913"/>
    <lineage>
        <taxon>Eukaryota</taxon>
        <taxon>Metazoa</taxon>
        <taxon>Ecdysozoa</taxon>
        <taxon>Arthropoda</taxon>
        <taxon>Hexapoda</taxon>
        <taxon>Insecta</taxon>
        <taxon>Pterygota</taxon>
        <taxon>Neoptera</taxon>
        <taxon>Endopterygota</taxon>
        <taxon>Lepidoptera</taxon>
        <taxon>Glossata</taxon>
        <taxon>Ditrysia</taxon>
        <taxon>Papilionoidea</taxon>
        <taxon>Pieridae</taxon>
        <taxon>Dismorphiinae</taxon>
        <taxon>Leptidea</taxon>
    </lineage>
</organism>
<reference evidence="2 3" key="1">
    <citation type="submission" date="2017-07" db="EMBL/GenBank/DDBJ databases">
        <authorList>
            <person name="Talla V."/>
            <person name="Backstrom N."/>
        </authorList>
    </citation>
    <scope>NUCLEOTIDE SEQUENCE [LARGE SCALE GENOMIC DNA]</scope>
</reference>
<dbReference type="EMBL" id="FZQP02002026">
    <property type="protein sequence ID" value="VVC94540.1"/>
    <property type="molecule type" value="Genomic_DNA"/>
</dbReference>